<dbReference type="STRING" id="28094.SAMN06295900_105214"/>
<evidence type="ECO:0000313" key="3">
    <source>
        <dbReference type="Proteomes" id="UP000192911"/>
    </source>
</evidence>
<dbReference type="AlphaFoldDB" id="A0A1X7ECT1"/>
<name>A0A1X7ECT1_TRICW</name>
<keyword evidence="1" id="KW-0175">Coiled coil</keyword>
<organism evidence="2 3">
    <name type="scientific">Trinickia caryophylli</name>
    <name type="common">Paraburkholderia caryophylli</name>
    <dbReference type="NCBI Taxonomy" id="28094"/>
    <lineage>
        <taxon>Bacteria</taxon>
        <taxon>Pseudomonadati</taxon>
        <taxon>Pseudomonadota</taxon>
        <taxon>Betaproteobacteria</taxon>
        <taxon>Burkholderiales</taxon>
        <taxon>Burkholderiaceae</taxon>
        <taxon>Trinickia</taxon>
    </lineage>
</organism>
<reference evidence="3" key="1">
    <citation type="submission" date="2017-04" db="EMBL/GenBank/DDBJ databases">
        <authorList>
            <person name="Varghese N."/>
            <person name="Submissions S."/>
        </authorList>
    </citation>
    <scope>NUCLEOTIDE SEQUENCE [LARGE SCALE GENOMIC DNA]</scope>
    <source>
        <strain evidence="3">Ballard 720</strain>
    </source>
</reference>
<dbReference type="EMBL" id="FXAH01000005">
    <property type="protein sequence ID" value="SMF31699.1"/>
    <property type="molecule type" value="Genomic_DNA"/>
</dbReference>
<proteinExistence type="predicted"/>
<gene>
    <name evidence="2" type="ORF">SAMN06295900_105214</name>
</gene>
<dbReference type="InterPro" id="IPR013392">
    <property type="entry name" value="T3SS_HrpB7"/>
</dbReference>
<evidence type="ECO:0000313" key="2">
    <source>
        <dbReference type="EMBL" id="SMF31699.1"/>
    </source>
</evidence>
<keyword evidence="3" id="KW-1185">Reference proteome</keyword>
<sequence length="176" mass="20249">MKDARFKAFSVIKSRLLRARDGLRETLVEQQNERDEANAQLAEQQDVLARAVAEVERRKTRIDSLLDGRRPVRIEELLDWEKLLADAHAQRGRELETLGRMRDGVAAIEQKIATTRAAILRHDVRIDLCDARLERLRRAAEAQADDVQDEESEEAYVARGIARNARKQRLETEVAR</sequence>
<dbReference type="Pfam" id="PF09486">
    <property type="entry name" value="HrpB7"/>
    <property type="match status" value="1"/>
</dbReference>
<feature type="coiled-coil region" evidence="1">
    <location>
        <begin position="13"/>
        <end position="58"/>
    </location>
</feature>
<evidence type="ECO:0000256" key="1">
    <source>
        <dbReference type="SAM" id="Coils"/>
    </source>
</evidence>
<accession>A0A1X7ECT1</accession>
<dbReference type="Proteomes" id="UP000192911">
    <property type="component" value="Unassembled WGS sequence"/>
</dbReference>
<protein>
    <submittedName>
        <fullName evidence="2">Type III secretion protein (HrpB7)</fullName>
    </submittedName>
</protein>